<evidence type="ECO:0000313" key="1">
    <source>
        <dbReference type="EMBL" id="QOV92121.1"/>
    </source>
</evidence>
<dbReference type="Proteomes" id="UP000593765">
    <property type="component" value="Chromosome"/>
</dbReference>
<dbReference type="RefSeq" id="WP_206295451.1">
    <property type="nucleotide sequence ID" value="NZ_CP063458.1"/>
</dbReference>
<reference evidence="1 2" key="1">
    <citation type="submission" date="2020-10" db="EMBL/GenBank/DDBJ databases">
        <title>Wide distribution of Phycisphaera-like planctomycetes from WD2101 soil group in peatlands and genome analysis of the first cultivated representative.</title>
        <authorList>
            <person name="Dedysh S.N."/>
            <person name="Beletsky A.V."/>
            <person name="Ivanova A."/>
            <person name="Kulichevskaya I.S."/>
            <person name="Suzina N.E."/>
            <person name="Philippov D.A."/>
            <person name="Rakitin A.L."/>
            <person name="Mardanov A.V."/>
            <person name="Ravin N.V."/>
        </authorList>
    </citation>
    <scope>NUCLEOTIDE SEQUENCE [LARGE SCALE GENOMIC DNA]</scope>
    <source>
        <strain evidence="1 2">M1803</strain>
    </source>
</reference>
<name>A0A7M2X4Z5_9BACT</name>
<dbReference type="Gene3D" id="1.10.10.2910">
    <property type="match status" value="1"/>
</dbReference>
<organism evidence="1 2">
    <name type="scientific">Humisphaera borealis</name>
    <dbReference type="NCBI Taxonomy" id="2807512"/>
    <lineage>
        <taxon>Bacteria</taxon>
        <taxon>Pseudomonadati</taxon>
        <taxon>Planctomycetota</taxon>
        <taxon>Phycisphaerae</taxon>
        <taxon>Tepidisphaerales</taxon>
        <taxon>Tepidisphaeraceae</taxon>
        <taxon>Humisphaera</taxon>
    </lineage>
</organism>
<sequence>MTLDSLDDDQLRQVRDHARKALEKAGAKGCFPTPVDQVIAAAKHLVNAHEEIDEGFLAKARKKVGGALKRALSKVMGVLDVTARTMHLDKLVPIHKLPFLKLHELGHGVLPWQREMFKLTEDCELTIAPEVSELFERESNAFASEVLFQLDSFTDEAASDDVLGLKTPLRLSKRYGASVYSSIRRYVSTNARSCAVIVLEPPVACSGDGFVAKLRRVVVSNQFHFTFGDIRLAEEFTPDDEIGRIVPVGGRRMSRPRPLVLTDRNGSKHECVAEAFAHKYNVFILVCPKATLTKKIVLIAS</sequence>
<dbReference type="AlphaFoldDB" id="A0A7M2X4Z5"/>
<dbReference type="EMBL" id="CP063458">
    <property type="protein sequence ID" value="QOV92121.1"/>
    <property type="molecule type" value="Genomic_DNA"/>
</dbReference>
<evidence type="ECO:0000313" key="2">
    <source>
        <dbReference type="Proteomes" id="UP000593765"/>
    </source>
</evidence>
<gene>
    <name evidence="1" type="ORF">IPV69_12500</name>
</gene>
<accession>A0A7M2X4Z5</accession>
<proteinExistence type="predicted"/>
<dbReference type="KEGG" id="hbs:IPV69_12500"/>
<protein>
    <submittedName>
        <fullName evidence="1">ImmA/IrrE family metallo-endopeptidase</fullName>
    </submittedName>
</protein>
<keyword evidence="2" id="KW-1185">Reference proteome</keyword>